<keyword evidence="1" id="KW-0472">Membrane</keyword>
<dbReference type="EMBL" id="JAQOUE010000001">
    <property type="protein sequence ID" value="MDT7042375.1"/>
    <property type="molecule type" value="Genomic_DNA"/>
</dbReference>
<keyword evidence="1" id="KW-0812">Transmembrane</keyword>
<reference evidence="2 3" key="1">
    <citation type="journal article" date="2023" name="ISME J.">
        <title>Cultivation and genomic characterization of novel and ubiquitous marine nitrite-oxidizing bacteria from the Nitrospirales.</title>
        <authorList>
            <person name="Mueller A.J."/>
            <person name="Daebeler A."/>
            <person name="Herbold C.W."/>
            <person name="Kirkegaard R.H."/>
            <person name="Daims H."/>
        </authorList>
    </citation>
    <scope>NUCLEOTIDE SEQUENCE [LARGE SCALE GENOMIC DNA]</scope>
    <source>
        <strain evidence="2 3">EB</strain>
    </source>
</reference>
<protein>
    <submittedName>
        <fullName evidence="2">Uncharacterized protein</fullName>
    </submittedName>
</protein>
<evidence type="ECO:0000313" key="3">
    <source>
        <dbReference type="Proteomes" id="UP001250932"/>
    </source>
</evidence>
<keyword evidence="3" id="KW-1185">Reference proteome</keyword>
<comment type="caution">
    <text evidence="2">The sequence shown here is derived from an EMBL/GenBank/DDBJ whole genome shotgun (WGS) entry which is preliminary data.</text>
</comment>
<feature type="transmembrane region" description="Helical" evidence="1">
    <location>
        <begin position="347"/>
        <end position="368"/>
    </location>
</feature>
<organism evidence="2 3">
    <name type="scientific">Candidatus Nitronereus thalassa</name>
    <dbReference type="NCBI Taxonomy" id="3020898"/>
    <lineage>
        <taxon>Bacteria</taxon>
        <taxon>Pseudomonadati</taxon>
        <taxon>Nitrospirota</taxon>
        <taxon>Nitrospiria</taxon>
        <taxon>Nitrospirales</taxon>
        <taxon>Nitrospiraceae</taxon>
        <taxon>Candidatus Nitronereus</taxon>
    </lineage>
</organism>
<evidence type="ECO:0000256" key="1">
    <source>
        <dbReference type="SAM" id="Phobius"/>
    </source>
</evidence>
<feature type="transmembrane region" description="Helical" evidence="1">
    <location>
        <begin position="192"/>
        <end position="213"/>
    </location>
</feature>
<feature type="transmembrane region" description="Helical" evidence="1">
    <location>
        <begin position="234"/>
        <end position="257"/>
    </location>
</feature>
<evidence type="ECO:0000313" key="2">
    <source>
        <dbReference type="EMBL" id="MDT7042375.1"/>
    </source>
</evidence>
<proteinExistence type="predicted"/>
<name>A0ABU3K7K6_9BACT</name>
<dbReference type="RefSeq" id="WP_313832770.1">
    <property type="nucleotide sequence ID" value="NZ_JAQOUE010000001.1"/>
</dbReference>
<feature type="transmembrane region" description="Helical" evidence="1">
    <location>
        <begin position="141"/>
        <end position="166"/>
    </location>
</feature>
<sequence>MAFGSLPATPSLTLPESDPLVHGFVILAFFVHAIFMNLVVGGTFVMVITEAIGVVTARGDYRQLASTLANWLPGFLGVAVVLGVMPLVFVQVLYGPLFAPTVSILGDHWIVAFLAAMVGYAGLYGYSHWRGFLEQRPSLQLALGVGISVMFLGVALVFVSASVLMLHPEQWENVRSQGFSAVLSLPSLLPRYGHLMLAAMAGMGIFLVCYGLFLSPSGQAFRDEDPKDRYATWVRQYGVAWTLTGAIPQIVVGPWLLLSLPSFVRGDLVSGQSFGSLAFFLALTAALLSLVLLNAALMVPQARGLAIGGMLSLVVTMCLMMIVRHAVRVTWLSQQYETAALGAKDQWTVFFIVAIMMLLGVGLTIIMVKAYQKRVRVE</sequence>
<accession>A0ABU3K7K6</accession>
<feature type="transmembrane region" description="Helical" evidence="1">
    <location>
        <begin position="304"/>
        <end position="327"/>
    </location>
</feature>
<dbReference type="Proteomes" id="UP001250932">
    <property type="component" value="Unassembled WGS sequence"/>
</dbReference>
<feature type="transmembrane region" description="Helical" evidence="1">
    <location>
        <begin position="68"/>
        <end position="89"/>
    </location>
</feature>
<feature type="transmembrane region" description="Helical" evidence="1">
    <location>
        <begin position="109"/>
        <end position="129"/>
    </location>
</feature>
<feature type="transmembrane region" description="Helical" evidence="1">
    <location>
        <begin position="20"/>
        <end position="47"/>
    </location>
</feature>
<gene>
    <name evidence="2" type="ORF">PPG34_08425</name>
</gene>
<keyword evidence="1" id="KW-1133">Transmembrane helix</keyword>
<feature type="transmembrane region" description="Helical" evidence="1">
    <location>
        <begin position="277"/>
        <end position="297"/>
    </location>
</feature>